<dbReference type="CDD" id="cd20071">
    <property type="entry name" value="SET_SMYD"/>
    <property type="match status" value="1"/>
</dbReference>
<dbReference type="Proteomes" id="UP001178507">
    <property type="component" value="Unassembled WGS sequence"/>
</dbReference>
<dbReference type="EMBL" id="CAUJNA010001946">
    <property type="protein sequence ID" value="CAJ1389834.1"/>
    <property type="molecule type" value="Genomic_DNA"/>
</dbReference>
<dbReference type="InterPro" id="IPR046341">
    <property type="entry name" value="SET_dom_sf"/>
</dbReference>
<protein>
    <recommendedName>
        <fullName evidence="3">SET domain-containing protein</fullName>
    </recommendedName>
</protein>
<keyword evidence="2" id="KW-1185">Reference proteome</keyword>
<name>A0AA36INA7_9DINO</name>
<dbReference type="PANTHER" id="PTHR47643:SF2">
    <property type="entry name" value="TPR DOMAIN PROTEIN (AFU_ORTHOLOGUE AFUA_5G12710)"/>
    <property type="match status" value="1"/>
</dbReference>
<organism evidence="1 2">
    <name type="scientific">Effrenium voratum</name>
    <dbReference type="NCBI Taxonomy" id="2562239"/>
    <lineage>
        <taxon>Eukaryota</taxon>
        <taxon>Sar</taxon>
        <taxon>Alveolata</taxon>
        <taxon>Dinophyceae</taxon>
        <taxon>Suessiales</taxon>
        <taxon>Symbiodiniaceae</taxon>
        <taxon>Effrenium</taxon>
    </lineage>
</organism>
<proteinExistence type="predicted"/>
<dbReference type="AlphaFoldDB" id="A0AA36INA7"/>
<gene>
    <name evidence="1" type="ORF">EVOR1521_LOCUS15374</name>
</gene>
<sequence>MLADWQNPQGWMWDSAYGWAYDARGDVASWPNGAYEENVAWKYPQDAYQTYWQADAEMPISSQLEAKTRAFQPKRPDISLNLGFDEEVRPQLPSGLLDDEDDVTEVPAARARPEAVRPRMRHPLPPNQVQHPTLQAQFGVQAPQPGLQARAKSPPGLAPPKAPGTVQVSALAALWQPKAITLAPPVEVCPGITVGQVDVWGMTCTRAEWRIEDVREKLQASMGRPLVSPPFAARGLPNLRLMVFPDAREAAKGVRQRERKGLYATMVKKGPVHASLKLKADCLLDATVLRFHLTVGNIRCGPFTYDYAECAVHGCEDFGIDWLKEIDDVESLRVGVEILDVVDSAECPQELLLLCNGSHRSKGQIRHHLVKSITLCKVTKVTHIPSKAYARKAPDTAAKAVGWLLQLPVGAAGAWLSEALDAKLEAARRLPAELVIDGAVARVLQSGPQEERSDFDCVLNFELLDTLSVKDFLPFCTATLGALRPGGLALFVSEESEAFGTLKRAMRQLRPLATERLVARSLNERLTLHIYRKAEETAPEAEAVPAKAAKAETASERPAGWGQWQKAWVQPARPVVDLAKMLRGDAPEALPEAEEAEVEAEEWLSDALQLVLLPGRGRGLTLARPVEAGELLMVSKALFLAPADQIQPVAVSWLLEATVRQKQQFYSLFDGSNGDVLVPLDLYRPGGDAVEGLPVPERMDPERIYQILALNGLQADKLQAGKKADEHTTPVSGLWAIPSLLNHACLPSTVAVPLTKTTLAFVAARGMPAGAELTTRYCQLQLPLAQRRAELKRQKGFDCHCRRCEVESIVPDQLSRKLLEAQQRAAALDLPPTDFLTALNEVAAITRREVVACATEANQSQATQVLLASYSSVFLSRAMALEVAGADSQAAWEELRELLAQLEPCSLDHLLAAQKAAQRGACGAGAAAEAAAWLGRQAVLQARAAGCDVSAPSALSAAQQDAAMAAFQRQTEAQGPLDWQNILGLLKQHGSWAKEAARPIAGSCVTKFGACTSQASTRARSWTSPGHWCGCKATAGWWRSTCRRSFGRRMCLA</sequence>
<dbReference type="InterPro" id="IPR053209">
    <property type="entry name" value="Gramillin-biosynth_MTr"/>
</dbReference>
<reference evidence="1" key="1">
    <citation type="submission" date="2023-08" db="EMBL/GenBank/DDBJ databases">
        <authorList>
            <person name="Chen Y."/>
            <person name="Shah S."/>
            <person name="Dougan E. K."/>
            <person name="Thang M."/>
            <person name="Chan C."/>
        </authorList>
    </citation>
    <scope>NUCLEOTIDE SEQUENCE</scope>
</reference>
<dbReference type="SUPFAM" id="SSF82199">
    <property type="entry name" value="SET domain"/>
    <property type="match status" value="1"/>
</dbReference>
<dbReference type="Gene3D" id="2.170.270.10">
    <property type="entry name" value="SET domain"/>
    <property type="match status" value="1"/>
</dbReference>
<dbReference type="PANTHER" id="PTHR47643">
    <property type="entry name" value="TPR DOMAIN PROTEIN (AFU_ORTHOLOGUE AFUA_5G12710)"/>
    <property type="match status" value="1"/>
</dbReference>
<evidence type="ECO:0008006" key="3">
    <source>
        <dbReference type="Google" id="ProtNLM"/>
    </source>
</evidence>
<evidence type="ECO:0000313" key="1">
    <source>
        <dbReference type="EMBL" id="CAJ1389834.1"/>
    </source>
</evidence>
<evidence type="ECO:0000313" key="2">
    <source>
        <dbReference type="Proteomes" id="UP001178507"/>
    </source>
</evidence>
<accession>A0AA36INA7</accession>
<comment type="caution">
    <text evidence="1">The sequence shown here is derived from an EMBL/GenBank/DDBJ whole genome shotgun (WGS) entry which is preliminary data.</text>
</comment>